<comment type="caution">
    <text evidence="1">The sequence shown here is derived from an EMBL/GenBank/DDBJ whole genome shotgun (WGS) entry which is preliminary data.</text>
</comment>
<gene>
    <name evidence="1" type="ORF">B9Z65_7142</name>
</gene>
<keyword evidence="2" id="KW-1185">Reference proteome</keyword>
<dbReference type="EMBL" id="NHZQ01000305">
    <property type="protein sequence ID" value="PSK43628.1"/>
    <property type="molecule type" value="Genomic_DNA"/>
</dbReference>
<protein>
    <submittedName>
        <fullName evidence="1">Uncharacterized protein</fullName>
    </submittedName>
</protein>
<name>A0A2P7Z5Z1_9PEZI</name>
<sequence>MAAKALPDESLFFYNAYKIKFGSDPIGPKTIAKGYAGSLPNGMCSFKKFFEEIIITKHKKGWKKLVPEFGCTTNVQQVQQPGQLKQWGYHGAYDTQKLLGIDNPGHSAILVKLTDIVQTARKSNPTGWQDELRAIRDSSERIRAARQEDN</sequence>
<proteinExistence type="predicted"/>
<accession>A0A2P7Z5Z1</accession>
<evidence type="ECO:0000313" key="1">
    <source>
        <dbReference type="EMBL" id="PSK43628.1"/>
    </source>
</evidence>
<dbReference type="Proteomes" id="UP000243723">
    <property type="component" value="Unassembled WGS sequence"/>
</dbReference>
<evidence type="ECO:0000313" key="2">
    <source>
        <dbReference type="Proteomes" id="UP000243723"/>
    </source>
</evidence>
<dbReference type="AlphaFoldDB" id="A0A2P7Z5Z1"/>
<reference evidence="1 2" key="1">
    <citation type="submission" date="2017-05" db="EMBL/GenBank/DDBJ databases">
        <title>Draft genome sequence of Elsinoe australis.</title>
        <authorList>
            <person name="Cheng Q."/>
        </authorList>
    </citation>
    <scope>NUCLEOTIDE SEQUENCE [LARGE SCALE GENOMIC DNA]</scope>
    <source>
        <strain evidence="1 2">NL1</strain>
    </source>
</reference>
<organism evidence="1 2">
    <name type="scientific">Elsinoe australis</name>
    <dbReference type="NCBI Taxonomy" id="40998"/>
    <lineage>
        <taxon>Eukaryota</taxon>
        <taxon>Fungi</taxon>
        <taxon>Dikarya</taxon>
        <taxon>Ascomycota</taxon>
        <taxon>Pezizomycotina</taxon>
        <taxon>Dothideomycetes</taxon>
        <taxon>Dothideomycetidae</taxon>
        <taxon>Myriangiales</taxon>
        <taxon>Elsinoaceae</taxon>
        <taxon>Elsinoe</taxon>
    </lineage>
</organism>